<dbReference type="PANTHER" id="PTHR47955">
    <property type="entry name" value="CYTOCHROME P450 FAMILY 71 PROTEIN"/>
    <property type="match status" value="1"/>
</dbReference>
<evidence type="ECO:0000313" key="10">
    <source>
        <dbReference type="EMBL" id="KAK9995686.1"/>
    </source>
</evidence>
<dbReference type="FunFam" id="1.10.630.10:FF:000126">
    <property type="entry name" value="Predicted protein"/>
    <property type="match status" value="1"/>
</dbReference>
<keyword evidence="4 8" id="KW-0479">Metal-binding</keyword>
<dbReference type="GO" id="GO:0005506">
    <property type="term" value="F:iron ion binding"/>
    <property type="evidence" value="ECO:0007669"/>
    <property type="project" value="InterPro"/>
</dbReference>
<dbReference type="PANTHER" id="PTHR47955:SF15">
    <property type="entry name" value="CYTOCHROME P450 71A2-LIKE"/>
    <property type="match status" value="1"/>
</dbReference>
<dbReference type="PROSITE" id="PS00086">
    <property type="entry name" value="CYTOCHROME_P450"/>
    <property type="match status" value="1"/>
</dbReference>
<dbReference type="GO" id="GO:0016705">
    <property type="term" value="F:oxidoreductase activity, acting on paired donors, with incorporation or reduction of molecular oxygen"/>
    <property type="evidence" value="ECO:0007669"/>
    <property type="project" value="InterPro"/>
</dbReference>
<evidence type="ECO:0000313" key="11">
    <source>
        <dbReference type="Proteomes" id="UP001459277"/>
    </source>
</evidence>
<dbReference type="Gene3D" id="1.10.630.10">
    <property type="entry name" value="Cytochrome P450"/>
    <property type="match status" value="1"/>
</dbReference>
<feature type="binding site" description="axial binding residue" evidence="8">
    <location>
        <position position="160"/>
    </location>
    <ligand>
        <name>heme</name>
        <dbReference type="ChEBI" id="CHEBI:30413"/>
    </ligand>
    <ligandPart>
        <name>Fe</name>
        <dbReference type="ChEBI" id="CHEBI:18248"/>
    </ligandPart>
</feature>
<keyword evidence="11" id="KW-1185">Reference proteome</keyword>
<name>A0AAW2CBK5_9ROSI</name>
<evidence type="ECO:0000256" key="3">
    <source>
        <dbReference type="ARBA" id="ARBA00022617"/>
    </source>
</evidence>
<accession>A0AAW2CBK5</accession>
<dbReference type="InterPro" id="IPR036396">
    <property type="entry name" value="Cyt_P450_sf"/>
</dbReference>
<dbReference type="PRINTS" id="PR00463">
    <property type="entry name" value="EP450I"/>
</dbReference>
<comment type="caution">
    <text evidence="10">The sequence shown here is derived from an EMBL/GenBank/DDBJ whole genome shotgun (WGS) entry which is preliminary data.</text>
</comment>
<evidence type="ECO:0000256" key="4">
    <source>
        <dbReference type="ARBA" id="ARBA00022723"/>
    </source>
</evidence>
<evidence type="ECO:0000256" key="5">
    <source>
        <dbReference type="ARBA" id="ARBA00023002"/>
    </source>
</evidence>
<sequence>MIGFPIDRVCIKALILDAFNAGTDTTYSVLEWAMTELLRHPKMMKKMQDEVRAITSNKKNITMDDLDEMHYLNAVIKETLRLHPILPLLVPRESNREAKIQGYDIAAGTQVFINVWAIGRDPGLWDNPEEFHPERFLNSSIDFKGHDFQLIPFGAGRRSCPGISFAITNIKLVLAKFVNYFDWTLPNGARGEHLDMTESIGIAIHKKFPLIAVATPYVAKYI</sequence>
<keyword evidence="6 8" id="KW-0408">Iron</keyword>
<dbReference type="Proteomes" id="UP001459277">
    <property type="component" value="Unassembled WGS sequence"/>
</dbReference>
<dbReference type="InterPro" id="IPR001128">
    <property type="entry name" value="Cyt_P450"/>
</dbReference>
<evidence type="ECO:0000256" key="6">
    <source>
        <dbReference type="ARBA" id="ARBA00023004"/>
    </source>
</evidence>
<evidence type="ECO:0000256" key="9">
    <source>
        <dbReference type="RuleBase" id="RU000461"/>
    </source>
</evidence>
<dbReference type="SUPFAM" id="SSF48264">
    <property type="entry name" value="Cytochrome P450"/>
    <property type="match status" value="1"/>
</dbReference>
<keyword evidence="5 9" id="KW-0560">Oxidoreductase</keyword>
<organism evidence="10 11">
    <name type="scientific">Lithocarpus litseifolius</name>
    <dbReference type="NCBI Taxonomy" id="425828"/>
    <lineage>
        <taxon>Eukaryota</taxon>
        <taxon>Viridiplantae</taxon>
        <taxon>Streptophyta</taxon>
        <taxon>Embryophyta</taxon>
        <taxon>Tracheophyta</taxon>
        <taxon>Spermatophyta</taxon>
        <taxon>Magnoliopsida</taxon>
        <taxon>eudicotyledons</taxon>
        <taxon>Gunneridae</taxon>
        <taxon>Pentapetalae</taxon>
        <taxon>rosids</taxon>
        <taxon>fabids</taxon>
        <taxon>Fagales</taxon>
        <taxon>Fagaceae</taxon>
        <taxon>Lithocarpus</taxon>
    </lineage>
</organism>
<keyword evidence="3 8" id="KW-0349">Heme</keyword>
<protein>
    <recommendedName>
        <fullName evidence="12">Cytochrome P450</fullName>
    </recommendedName>
</protein>
<dbReference type="InterPro" id="IPR017972">
    <property type="entry name" value="Cyt_P450_CS"/>
</dbReference>
<dbReference type="AlphaFoldDB" id="A0AAW2CBK5"/>
<dbReference type="EMBL" id="JAZDWU010000007">
    <property type="protein sequence ID" value="KAK9995686.1"/>
    <property type="molecule type" value="Genomic_DNA"/>
</dbReference>
<gene>
    <name evidence="10" type="ORF">SO802_020372</name>
</gene>
<evidence type="ECO:0008006" key="12">
    <source>
        <dbReference type="Google" id="ProtNLM"/>
    </source>
</evidence>
<evidence type="ECO:0000256" key="1">
    <source>
        <dbReference type="ARBA" id="ARBA00001971"/>
    </source>
</evidence>
<dbReference type="GO" id="GO:0004497">
    <property type="term" value="F:monooxygenase activity"/>
    <property type="evidence" value="ECO:0007669"/>
    <property type="project" value="UniProtKB-KW"/>
</dbReference>
<keyword evidence="7 9" id="KW-0503">Monooxygenase</keyword>
<comment type="cofactor">
    <cofactor evidence="1 8">
        <name>heme</name>
        <dbReference type="ChEBI" id="CHEBI:30413"/>
    </cofactor>
</comment>
<evidence type="ECO:0000256" key="7">
    <source>
        <dbReference type="ARBA" id="ARBA00023033"/>
    </source>
</evidence>
<reference evidence="10 11" key="1">
    <citation type="submission" date="2024-01" db="EMBL/GenBank/DDBJ databases">
        <title>A telomere-to-telomere, gap-free genome of sweet tea (Lithocarpus litseifolius).</title>
        <authorList>
            <person name="Zhou J."/>
        </authorList>
    </citation>
    <scope>NUCLEOTIDE SEQUENCE [LARGE SCALE GENOMIC DNA]</scope>
    <source>
        <strain evidence="10">Zhou-2022a</strain>
        <tissue evidence="10">Leaf</tissue>
    </source>
</reference>
<dbReference type="Pfam" id="PF00067">
    <property type="entry name" value="p450"/>
    <property type="match status" value="1"/>
</dbReference>
<evidence type="ECO:0000256" key="8">
    <source>
        <dbReference type="PIRSR" id="PIRSR602401-1"/>
    </source>
</evidence>
<dbReference type="PRINTS" id="PR00385">
    <property type="entry name" value="P450"/>
</dbReference>
<dbReference type="InterPro" id="IPR002401">
    <property type="entry name" value="Cyt_P450_E_grp-I"/>
</dbReference>
<dbReference type="GO" id="GO:0020037">
    <property type="term" value="F:heme binding"/>
    <property type="evidence" value="ECO:0007669"/>
    <property type="project" value="InterPro"/>
</dbReference>
<proteinExistence type="inferred from homology"/>
<comment type="similarity">
    <text evidence="2 9">Belongs to the cytochrome P450 family.</text>
</comment>
<evidence type="ECO:0000256" key="2">
    <source>
        <dbReference type="ARBA" id="ARBA00010617"/>
    </source>
</evidence>